<evidence type="ECO:0000259" key="3">
    <source>
        <dbReference type="PROSITE" id="PS51752"/>
    </source>
</evidence>
<dbReference type="GO" id="GO:0007169">
    <property type="term" value="P:cell surface receptor protein tyrosine kinase signaling pathway"/>
    <property type="evidence" value="ECO:0007669"/>
    <property type="project" value="TreeGrafter"/>
</dbReference>
<dbReference type="Proteomes" id="UP001221898">
    <property type="component" value="Unassembled WGS sequence"/>
</dbReference>
<dbReference type="CDD" id="cd09510">
    <property type="entry name" value="SAM_aveugle-like"/>
    <property type="match status" value="1"/>
</dbReference>
<dbReference type="SUPFAM" id="SSF47769">
    <property type="entry name" value="SAM/Pointed domain"/>
    <property type="match status" value="1"/>
</dbReference>
<evidence type="ECO:0008006" key="6">
    <source>
        <dbReference type="Google" id="ProtNLM"/>
    </source>
</evidence>
<dbReference type="GO" id="GO:0009898">
    <property type="term" value="C:cytoplasmic side of plasma membrane"/>
    <property type="evidence" value="ECO:0007669"/>
    <property type="project" value="TreeGrafter"/>
</dbReference>
<dbReference type="Gene3D" id="2.100.10.30">
    <property type="entry name" value="Jacalin-like lectin domain"/>
    <property type="match status" value="1"/>
</dbReference>
<keyword evidence="5" id="KW-1185">Reference proteome</keyword>
<dbReference type="Pfam" id="PF07647">
    <property type="entry name" value="SAM_2"/>
    <property type="match status" value="1"/>
</dbReference>
<sequence length="298" mass="33368">MQEITLFEDEAIVQISGKYQHYIQSLVFITNRGRFLMAGQPYGASFNFYPAHSESELRLLSGQVHYAITSIGAHWGIVYKPRRCTSSASVRSGQTSHLGEEPTQGSGRHDHCPTSPDQRGSAKPQQVSETEPRRVKLTKPVVLWTQQDVCKWLRKHCPLQYQAYSNSFKQHDITGRALMRLTDRKLERMGVEQDAQRQHVLRQALQLRVREEVRNCLLTQVSVSRNADIAGLPLGQLLNKEDMERSAQPTATCPGPEVGVRAGATQPGKASLFSNPGRSASSDRKEGLCLRSQAELLF</sequence>
<feature type="domain" description="SAM" evidence="2">
    <location>
        <begin position="144"/>
        <end position="210"/>
    </location>
</feature>
<dbReference type="PANTHER" id="PTHR20843">
    <property type="entry name" value="STERILE ALPHA MOTIF DOMAIN CONTAINING PROTEIN 10"/>
    <property type="match status" value="1"/>
</dbReference>
<proteinExistence type="predicted"/>
<reference evidence="4" key="1">
    <citation type="journal article" date="2023" name="Science">
        <title>Genome structures resolve the early diversification of teleost fishes.</title>
        <authorList>
            <person name="Parey E."/>
            <person name="Louis A."/>
            <person name="Montfort J."/>
            <person name="Bouchez O."/>
            <person name="Roques C."/>
            <person name="Iampietro C."/>
            <person name="Lluch J."/>
            <person name="Castinel A."/>
            <person name="Donnadieu C."/>
            <person name="Desvignes T."/>
            <person name="Floi Bucao C."/>
            <person name="Jouanno E."/>
            <person name="Wen M."/>
            <person name="Mejri S."/>
            <person name="Dirks R."/>
            <person name="Jansen H."/>
            <person name="Henkel C."/>
            <person name="Chen W.J."/>
            <person name="Zahm M."/>
            <person name="Cabau C."/>
            <person name="Klopp C."/>
            <person name="Thompson A.W."/>
            <person name="Robinson-Rechavi M."/>
            <person name="Braasch I."/>
            <person name="Lecointre G."/>
            <person name="Bobe J."/>
            <person name="Postlethwait J.H."/>
            <person name="Berthelot C."/>
            <person name="Roest Crollius H."/>
            <person name="Guiguen Y."/>
        </authorList>
    </citation>
    <scope>NUCLEOTIDE SEQUENCE</scope>
    <source>
        <strain evidence="4">NC1722</strain>
    </source>
</reference>
<dbReference type="EMBL" id="JAINUG010000029">
    <property type="protein sequence ID" value="KAJ8409860.1"/>
    <property type="molecule type" value="Genomic_DNA"/>
</dbReference>
<feature type="domain" description="Jacalin-type lectin" evidence="3">
    <location>
        <begin position="1"/>
        <end position="77"/>
    </location>
</feature>
<dbReference type="PANTHER" id="PTHR20843:SF2">
    <property type="entry name" value="STERILE ALPHA MOTIF DOMAIN-CONTAINING PROTEIN 12"/>
    <property type="match status" value="1"/>
</dbReference>
<feature type="compositionally biased region" description="Polar residues" evidence="1">
    <location>
        <begin position="115"/>
        <end position="129"/>
    </location>
</feature>
<protein>
    <recommendedName>
        <fullName evidence="6">SAM domain-containing protein</fullName>
    </recommendedName>
</protein>
<organism evidence="4 5">
    <name type="scientific">Aldrovandia affinis</name>
    <dbReference type="NCBI Taxonomy" id="143900"/>
    <lineage>
        <taxon>Eukaryota</taxon>
        <taxon>Metazoa</taxon>
        <taxon>Chordata</taxon>
        <taxon>Craniata</taxon>
        <taxon>Vertebrata</taxon>
        <taxon>Euteleostomi</taxon>
        <taxon>Actinopterygii</taxon>
        <taxon>Neopterygii</taxon>
        <taxon>Teleostei</taxon>
        <taxon>Notacanthiformes</taxon>
        <taxon>Halosauridae</taxon>
        <taxon>Aldrovandia</taxon>
    </lineage>
</organism>
<evidence type="ECO:0000256" key="1">
    <source>
        <dbReference type="SAM" id="MobiDB-lite"/>
    </source>
</evidence>
<dbReference type="InterPro" id="IPR001660">
    <property type="entry name" value="SAM"/>
</dbReference>
<evidence type="ECO:0000259" key="2">
    <source>
        <dbReference type="PROSITE" id="PS50105"/>
    </source>
</evidence>
<dbReference type="SMART" id="SM00454">
    <property type="entry name" value="SAM"/>
    <property type="match status" value="1"/>
</dbReference>
<name>A0AAD7WUW1_9TELE</name>
<evidence type="ECO:0000313" key="4">
    <source>
        <dbReference type="EMBL" id="KAJ8409860.1"/>
    </source>
</evidence>
<dbReference type="PROSITE" id="PS51752">
    <property type="entry name" value="JACALIN_LECTIN"/>
    <property type="match status" value="1"/>
</dbReference>
<feature type="region of interest" description="Disordered" evidence="1">
    <location>
        <begin position="89"/>
        <end position="134"/>
    </location>
</feature>
<feature type="region of interest" description="Disordered" evidence="1">
    <location>
        <begin position="247"/>
        <end position="286"/>
    </location>
</feature>
<comment type="caution">
    <text evidence="4">The sequence shown here is derived from an EMBL/GenBank/DDBJ whole genome shotgun (WGS) entry which is preliminary data.</text>
</comment>
<dbReference type="InterPro" id="IPR013761">
    <property type="entry name" value="SAM/pointed_sf"/>
</dbReference>
<accession>A0AAD7WUW1</accession>
<evidence type="ECO:0000313" key="5">
    <source>
        <dbReference type="Proteomes" id="UP001221898"/>
    </source>
</evidence>
<dbReference type="InterPro" id="IPR039144">
    <property type="entry name" value="Aveugle-like_SAM_dom"/>
</dbReference>
<dbReference type="AlphaFoldDB" id="A0AAD7WUW1"/>
<dbReference type="SUPFAM" id="SSF51101">
    <property type="entry name" value="Mannose-binding lectins"/>
    <property type="match status" value="1"/>
</dbReference>
<dbReference type="InterPro" id="IPR052268">
    <property type="entry name" value="SAM_domain-containing_protein"/>
</dbReference>
<gene>
    <name evidence="4" type="ORF">AAFF_G00219190</name>
</gene>
<dbReference type="Gene3D" id="1.10.150.50">
    <property type="entry name" value="Transcription Factor, Ets-1"/>
    <property type="match status" value="1"/>
</dbReference>
<dbReference type="Pfam" id="PF01419">
    <property type="entry name" value="Jacalin"/>
    <property type="match status" value="1"/>
</dbReference>
<dbReference type="InterPro" id="IPR036404">
    <property type="entry name" value="Jacalin-like_lectin_dom_sf"/>
</dbReference>
<dbReference type="InterPro" id="IPR001229">
    <property type="entry name" value="Jacalin-like_lectin_dom"/>
</dbReference>
<dbReference type="PROSITE" id="PS50105">
    <property type="entry name" value="SAM_DOMAIN"/>
    <property type="match status" value="1"/>
</dbReference>